<name>A0A653BU90_CALMS</name>
<dbReference type="InterPro" id="IPR001130">
    <property type="entry name" value="TatD-like"/>
</dbReference>
<dbReference type="InterPro" id="IPR050891">
    <property type="entry name" value="TatD-type_Hydrolase"/>
</dbReference>
<dbReference type="GO" id="GO:0005829">
    <property type="term" value="C:cytosol"/>
    <property type="evidence" value="ECO:0007669"/>
    <property type="project" value="TreeGrafter"/>
</dbReference>
<evidence type="ECO:0000256" key="6">
    <source>
        <dbReference type="ARBA" id="ARBA00045223"/>
    </source>
</evidence>
<comment type="function">
    <text evidence="6">Deoxyribonuclease which catalyzes (in vitro) the decatenation of kinetoplast DNA, which are circular DNA catenated to each other, producing linear DNA molecules. Plays an important role in chromosomal segregation and cell cycle progression during eye development probably via its DNA decatenation activity.</text>
</comment>
<feature type="binding site" evidence="7">
    <location>
        <position position="149"/>
    </location>
    <ligand>
        <name>a divalent metal cation</name>
        <dbReference type="ChEBI" id="CHEBI:60240"/>
        <label>2</label>
    </ligand>
</feature>
<dbReference type="InterPro" id="IPR018228">
    <property type="entry name" value="DNase_TatD-rel_CS"/>
</dbReference>
<dbReference type="EMBL" id="CAACVG010005342">
    <property type="protein sequence ID" value="VEN39183.1"/>
    <property type="molecule type" value="Genomic_DNA"/>
</dbReference>
<evidence type="ECO:0000256" key="5">
    <source>
        <dbReference type="ARBA" id="ARBA00039767"/>
    </source>
</evidence>
<evidence type="ECO:0000256" key="3">
    <source>
        <dbReference type="ARBA" id="ARBA00022723"/>
    </source>
</evidence>
<dbReference type="PIRSF" id="PIRSF005902">
    <property type="entry name" value="DNase_TatD"/>
    <property type="match status" value="1"/>
</dbReference>
<reference evidence="8 9" key="1">
    <citation type="submission" date="2019-01" db="EMBL/GenBank/DDBJ databases">
        <authorList>
            <person name="Sayadi A."/>
        </authorList>
    </citation>
    <scope>NUCLEOTIDE SEQUENCE [LARGE SCALE GENOMIC DNA]</scope>
</reference>
<dbReference type="OrthoDB" id="6079689at2759"/>
<organism evidence="8 9">
    <name type="scientific">Callosobruchus maculatus</name>
    <name type="common">Southern cowpea weevil</name>
    <name type="synonym">Pulse bruchid</name>
    <dbReference type="NCBI Taxonomy" id="64391"/>
    <lineage>
        <taxon>Eukaryota</taxon>
        <taxon>Metazoa</taxon>
        <taxon>Ecdysozoa</taxon>
        <taxon>Arthropoda</taxon>
        <taxon>Hexapoda</taxon>
        <taxon>Insecta</taxon>
        <taxon>Pterygota</taxon>
        <taxon>Neoptera</taxon>
        <taxon>Endopterygota</taxon>
        <taxon>Coleoptera</taxon>
        <taxon>Polyphaga</taxon>
        <taxon>Cucujiformia</taxon>
        <taxon>Chrysomeloidea</taxon>
        <taxon>Chrysomelidae</taxon>
        <taxon>Bruchinae</taxon>
        <taxon>Bruchini</taxon>
        <taxon>Callosobruchus</taxon>
    </lineage>
</organism>
<sequence length="300" mass="34575">MRKFIDIGANLTDAMYSGLYNGSRKHEPDLQHVLQRSWAAGLCKMIITGGNLEESKKAVELTDMDDRLYATVGCHPTRCTEFEGTETNPDDYLQKLKDTIGSKQDKVVAIGEFGLDYDRTQFCSKDTQKKYFEYQLKLTEYFKLPLFLHCRNAADDLYNILSKHNGLEGVVHSFDGTSDEAKRFIDLGYHIGLNGCSLKTEENLAVVKTLPVERILFETDCPWCEIRPTHTGYKYIQKENLEMPSVKKEKWKPDHMVKNRNEPCNIRHVLDIVSAVRNENPDELCEKVYQNTLNLFFKVK</sequence>
<evidence type="ECO:0000256" key="1">
    <source>
        <dbReference type="ARBA" id="ARBA00009275"/>
    </source>
</evidence>
<dbReference type="PROSITE" id="PS01090">
    <property type="entry name" value="TATD_2"/>
    <property type="match status" value="1"/>
</dbReference>
<dbReference type="PANTHER" id="PTHR10060">
    <property type="entry name" value="TATD FAMILY DEOXYRIBONUCLEASE"/>
    <property type="match status" value="1"/>
</dbReference>
<dbReference type="PANTHER" id="PTHR10060:SF15">
    <property type="entry name" value="DEOXYRIBONUCLEASE TATDN1"/>
    <property type="match status" value="1"/>
</dbReference>
<dbReference type="Gene3D" id="3.20.20.140">
    <property type="entry name" value="Metal-dependent hydrolases"/>
    <property type="match status" value="1"/>
</dbReference>
<evidence type="ECO:0000313" key="8">
    <source>
        <dbReference type="EMBL" id="VEN39183.1"/>
    </source>
</evidence>
<dbReference type="SUPFAM" id="SSF51556">
    <property type="entry name" value="Metallo-dependent hydrolases"/>
    <property type="match status" value="1"/>
</dbReference>
<accession>A0A653BU90</accession>
<dbReference type="Proteomes" id="UP000410492">
    <property type="component" value="Unassembled WGS sequence"/>
</dbReference>
<feature type="binding site" evidence="7">
    <location>
        <position position="172"/>
    </location>
    <ligand>
        <name>a divalent metal cation</name>
        <dbReference type="ChEBI" id="CHEBI:60240"/>
        <label>2</label>
    </ligand>
</feature>
<evidence type="ECO:0000313" key="9">
    <source>
        <dbReference type="Proteomes" id="UP000410492"/>
    </source>
</evidence>
<dbReference type="FunFam" id="3.20.20.140:FF:000040">
    <property type="entry name" value="Putative tatD related deoxyribonuclease"/>
    <property type="match status" value="1"/>
</dbReference>
<dbReference type="AlphaFoldDB" id="A0A653BU90"/>
<dbReference type="GO" id="GO:0046872">
    <property type="term" value="F:metal ion binding"/>
    <property type="evidence" value="ECO:0007669"/>
    <property type="project" value="UniProtKB-KW"/>
</dbReference>
<gene>
    <name evidence="8" type="ORF">CALMAC_LOCUS3811</name>
</gene>
<keyword evidence="4" id="KW-0378">Hydrolase</keyword>
<feature type="binding site" evidence="7">
    <location>
        <position position="220"/>
    </location>
    <ligand>
        <name>a divalent metal cation</name>
        <dbReference type="ChEBI" id="CHEBI:60240"/>
        <label>1</label>
    </ligand>
</feature>
<evidence type="ECO:0000256" key="7">
    <source>
        <dbReference type="PIRSR" id="PIRSR005902-1"/>
    </source>
</evidence>
<dbReference type="Pfam" id="PF01026">
    <property type="entry name" value="TatD_DNase"/>
    <property type="match status" value="1"/>
</dbReference>
<dbReference type="InterPro" id="IPR032466">
    <property type="entry name" value="Metal_Hydrolase"/>
</dbReference>
<proteinExistence type="inferred from homology"/>
<feature type="binding site" evidence="7">
    <location>
        <position position="112"/>
    </location>
    <ligand>
        <name>a divalent metal cation</name>
        <dbReference type="ChEBI" id="CHEBI:60240"/>
        <label>1</label>
    </ligand>
</feature>
<keyword evidence="3 7" id="KW-0479">Metal-binding</keyword>
<keyword evidence="2" id="KW-0540">Nuclease</keyword>
<dbReference type="CDD" id="cd01310">
    <property type="entry name" value="TatD_DNAse"/>
    <property type="match status" value="1"/>
</dbReference>
<keyword evidence="9" id="KW-1185">Reference proteome</keyword>
<protein>
    <recommendedName>
        <fullName evidence="5">Deoxyribonuclease TATDN1</fullName>
    </recommendedName>
</protein>
<evidence type="ECO:0000256" key="4">
    <source>
        <dbReference type="ARBA" id="ARBA00022801"/>
    </source>
</evidence>
<dbReference type="GO" id="GO:0008296">
    <property type="term" value="F:3'-5'-DNA exonuclease activity"/>
    <property type="evidence" value="ECO:0007669"/>
    <property type="project" value="TreeGrafter"/>
</dbReference>
<evidence type="ECO:0000256" key="2">
    <source>
        <dbReference type="ARBA" id="ARBA00022722"/>
    </source>
</evidence>
<comment type="similarity">
    <text evidence="1">Belongs to the metallo-dependent hydrolases superfamily. TatD-type hydrolase family.</text>
</comment>